<evidence type="ECO:0000259" key="1">
    <source>
        <dbReference type="Pfam" id="PF24339"/>
    </source>
</evidence>
<dbReference type="Proteomes" id="UP000035642">
    <property type="component" value="Unassembled WGS sequence"/>
</dbReference>
<dbReference type="Pfam" id="PF24339">
    <property type="entry name" value="OB_DEPS-1_3rd"/>
    <property type="match status" value="1"/>
</dbReference>
<evidence type="ECO:0000313" key="3">
    <source>
        <dbReference type="Proteomes" id="UP000035642"/>
    </source>
</evidence>
<protein>
    <submittedName>
        <fullName evidence="4">Tudor domain-containing protein</fullName>
    </submittedName>
</protein>
<dbReference type="Pfam" id="PF24341">
    <property type="entry name" value="OB_DEPS-1_6th"/>
    <property type="match status" value="1"/>
</dbReference>
<sequence length="429" mass="48063">LTLALDTKGRLCIEFDSFQQVYTECADMAVQTPWNRNNSKYTILEIPLNSEGIVDQILLPESYSRVAKWQPELVNRVGVYTGDRLIFCKELFAYEIVIALIKHSKDSVPLATGINCEFSAVWNQYEKKFIVTEYKAKGLKTQLGANNLLRTAVKADEDYPGVYRSVNFGLVDDPRGILALFHLSEYKNSSVVVTLEDKPSKSKFRFRIVDVQADKAPKLQKWLENAERAFRISVVRSVAFDCFLEHDLFGLIDMGTHISLAKGNSSAVVWVMRSLPHTKQAARHARTPFVVVSVGDQEPNEEFAILFMYFKVDLPDESFAQGDTCALHPTSPTISVLEAEESSAAVPTPGNIFDAEWDLATQEAMKRMGLNGGKDSSSHMIRCTNTSCAPDCPTLEMVMLIMDTVPNFMELLAAENPSLFTRCVNQLFI</sequence>
<name>A0A158P7T9_ANGCA</name>
<dbReference type="STRING" id="6313.A0A158P7T9"/>
<reference evidence="3" key="1">
    <citation type="submission" date="2012-09" db="EMBL/GenBank/DDBJ databases">
        <authorList>
            <person name="Martin A.A."/>
        </authorList>
    </citation>
    <scope>NUCLEOTIDE SEQUENCE</scope>
</reference>
<proteinExistence type="predicted"/>
<reference evidence="4" key="2">
    <citation type="submission" date="2016-04" db="UniProtKB">
        <authorList>
            <consortium name="WormBaseParasite"/>
        </authorList>
    </citation>
    <scope>IDENTIFICATION</scope>
</reference>
<feature type="domain" description="P-granule-associated protein DEPS-1 third OB-fold" evidence="1">
    <location>
        <begin position="72"/>
        <end position="135"/>
    </location>
</feature>
<dbReference type="InterPro" id="IPR057144">
    <property type="entry name" value="OB_DEPS-1_6th"/>
</dbReference>
<organism evidence="3 4">
    <name type="scientific">Angiostrongylus cantonensis</name>
    <name type="common">Rat lungworm</name>
    <dbReference type="NCBI Taxonomy" id="6313"/>
    <lineage>
        <taxon>Eukaryota</taxon>
        <taxon>Metazoa</taxon>
        <taxon>Ecdysozoa</taxon>
        <taxon>Nematoda</taxon>
        <taxon>Chromadorea</taxon>
        <taxon>Rhabditida</taxon>
        <taxon>Rhabditina</taxon>
        <taxon>Rhabditomorpha</taxon>
        <taxon>Strongyloidea</taxon>
        <taxon>Metastrongylidae</taxon>
        <taxon>Angiostrongylus</taxon>
    </lineage>
</organism>
<dbReference type="AlphaFoldDB" id="A0A158P7T9"/>
<feature type="domain" description="P-granule-associated protein DEPS-1 sixth OB-fold" evidence="2">
    <location>
        <begin position="228"/>
        <end position="296"/>
    </location>
</feature>
<evidence type="ECO:0000259" key="2">
    <source>
        <dbReference type="Pfam" id="PF24341"/>
    </source>
</evidence>
<dbReference type="InterPro" id="IPR057147">
    <property type="entry name" value="OB_DEPS-1_3rd"/>
</dbReference>
<evidence type="ECO:0000313" key="4">
    <source>
        <dbReference type="WBParaSite" id="ACAC_0000314301-mRNA-1"/>
    </source>
</evidence>
<dbReference type="WBParaSite" id="ACAC_0000314301-mRNA-1">
    <property type="protein sequence ID" value="ACAC_0000314301-mRNA-1"/>
    <property type="gene ID" value="ACAC_0000314301"/>
</dbReference>
<accession>A0A158P7T9</accession>
<keyword evidence="3" id="KW-1185">Reference proteome</keyword>